<dbReference type="SUPFAM" id="SSF63829">
    <property type="entry name" value="Calcium-dependent phosphotriesterase"/>
    <property type="match status" value="2"/>
</dbReference>
<feature type="chain" id="PRO_5031370518" description="PorZ N-terminal beta-propeller domain-containing protein" evidence="1">
    <location>
        <begin position="18"/>
        <end position="786"/>
    </location>
</feature>
<protein>
    <recommendedName>
        <fullName evidence="2">PorZ N-terminal beta-propeller domain-containing protein</fullName>
    </recommendedName>
</protein>
<reference evidence="3" key="1">
    <citation type="journal article" date="2020" name="mSystems">
        <title>Genome- and Community-Level Interaction Insights into Carbon Utilization and Element Cycling Functions of Hydrothermarchaeota in Hydrothermal Sediment.</title>
        <authorList>
            <person name="Zhou Z."/>
            <person name="Liu Y."/>
            <person name="Xu W."/>
            <person name="Pan J."/>
            <person name="Luo Z.H."/>
            <person name="Li M."/>
        </authorList>
    </citation>
    <scope>NUCLEOTIDE SEQUENCE [LARGE SCALE GENOMIC DNA]</scope>
    <source>
        <strain evidence="3">HyVt-456</strain>
    </source>
</reference>
<evidence type="ECO:0000313" key="3">
    <source>
        <dbReference type="EMBL" id="HED10051.1"/>
    </source>
</evidence>
<sequence>MIKHVSLLLIAVSLLTAQNPDWRAITNMNSITGLTQTGSSILWAASGGGVYRYDISGDAVTRYTTVNGLRSVNIRAVAVNGRNEVLLSSANGYLQMIGTAGEVREVYRFEDIELNDLYVDSDTLWIAAGKGLAVMQYKEGRYAFFDYFVNFPQQIKEVRKVTRFKDKIFIATDNGLFTAPARYLSVTLNDPRNWTRFGVYEGLPATSITSLAVFNQKLWIGTPAGLASMDGEQQIETIAYYQGKTIGPMLGTSDTLYLAVDARLYKNTAATINFSNRPFSATITALESSGQHLWLGFIRKGLLNEQSNKRVLLDGPYDNPIRFIVRDGNQNTWALAQKYKFFQPYSGIYFYDQTQWQHISWRGDNGANIWNRKTAAGTAYVDRYNTVWLGSWGGGISFFRQGEYGYMHTQLAEGTQTIRRGNDIQVTPVTTPAPEYRGHFSGANNNVDDYEVITAFQEDSYGRLWIANAYAQNGKYLAVVPYDEQTRFPDLDKSQWRYFGVSDNLRLSGDKGIAAITIDDFGRVWLGTHDQGVYILDYNNTLDDRSDDAVFRRNIDDNLAGNEVRALAVDKDGVVWIGTTAGLSSYDGLNFYRHPGDGIAGVDGPIGNEISQIVVDEYNNKWVATSSGLSILRAQRSVFESGAWVSFTTANSGLLDNNVHSVSIDPVTGEAWIGTESGISVYSGAFAEIRPDFKQVIAGPNPYIQDGRQTPFIIKRLKNNSTVKILSLNGRLIRTLKVDDGEIEGGRAIWDGKDKNGNTVASGIYIFSAYTADGSATSGKIAVVNP</sequence>
<dbReference type="Proteomes" id="UP000886005">
    <property type="component" value="Unassembled WGS sequence"/>
</dbReference>
<dbReference type="Pfam" id="PF07494">
    <property type="entry name" value="Reg_prop"/>
    <property type="match status" value="1"/>
</dbReference>
<dbReference type="Gene3D" id="2.130.10.10">
    <property type="entry name" value="YVTN repeat-like/Quinoprotein amine dehydrogenase"/>
    <property type="match status" value="3"/>
</dbReference>
<feature type="domain" description="PorZ N-terminal beta-propeller" evidence="2">
    <location>
        <begin position="43"/>
        <end position="195"/>
    </location>
</feature>
<dbReference type="InterPro" id="IPR011110">
    <property type="entry name" value="Reg_prop"/>
</dbReference>
<accession>A0A7V1PUN8</accession>
<dbReference type="Gene3D" id="2.60.40.4070">
    <property type="match status" value="1"/>
</dbReference>
<dbReference type="InterPro" id="IPR048954">
    <property type="entry name" value="PorZ_N"/>
</dbReference>
<evidence type="ECO:0000256" key="1">
    <source>
        <dbReference type="SAM" id="SignalP"/>
    </source>
</evidence>
<dbReference type="InterPro" id="IPR015943">
    <property type="entry name" value="WD40/YVTN_repeat-like_dom_sf"/>
</dbReference>
<keyword evidence="1" id="KW-0732">Signal</keyword>
<gene>
    <name evidence="3" type="ORF">ENJ10_05140</name>
</gene>
<feature type="signal peptide" evidence="1">
    <location>
        <begin position="1"/>
        <end position="17"/>
    </location>
</feature>
<evidence type="ECO:0000259" key="2">
    <source>
        <dbReference type="Pfam" id="PF21544"/>
    </source>
</evidence>
<proteinExistence type="predicted"/>
<dbReference type="AlphaFoldDB" id="A0A7V1PUN8"/>
<organism evidence="3">
    <name type="scientific">Caldithrix abyssi</name>
    <dbReference type="NCBI Taxonomy" id="187145"/>
    <lineage>
        <taxon>Bacteria</taxon>
        <taxon>Pseudomonadati</taxon>
        <taxon>Calditrichota</taxon>
        <taxon>Calditrichia</taxon>
        <taxon>Calditrichales</taxon>
        <taxon>Calditrichaceae</taxon>
        <taxon>Caldithrix</taxon>
    </lineage>
</organism>
<dbReference type="Pfam" id="PF21544">
    <property type="entry name" value="PorZ_N_b_propeller"/>
    <property type="match status" value="1"/>
</dbReference>
<name>A0A7V1PUN8_CALAY</name>
<dbReference type="EMBL" id="DRLD01000142">
    <property type="protein sequence ID" value="HED10051.1"/>
    <property type="molecule type" value="Genomic_DNA"/>
</dbReference>
<comment type="caution">
    <text evidence="3">The sequence shown here is derived from an EMBL/GenBank/DDBJ whole genome shotgun (WGS) entry which is preliminary data.</text>
</comment>